<reference evidence="1" key="1">
    <citation type="submission" date="2020-01" db="EMBL/GenBank/DDBJ databases">
        <authorList>
            <person name="Mishra B."/>
        </authorList>
    </citation>
    <scope>NUCLEOTIDE SEQUENCE [LARGE SCALE GENOMIC DNA]</scope>
</reference>
<comment type="caution">
    <text evidence="1">The sequence shown here is derived from an EMBL/GenBank/DDBJ whole genome shotgun (WGS) entry which is preliminary data.</text>
</comment>
<accession>A0A6D2JTX2</accession>
<evidence type="ECO:0000313" key="2">
    <source>
        <dbReference type="Proteomes" id="UP000467841"/>
    </source>
</evidence>
<organism evidence="1 2">
    <name type="scientific">Microthlaspi erraticum</name>
    <dbReference type="NCBI Taxonomy" id="1685480"/>
    <lineage>
        <taxon>Eukaryota</taxon>
        <taxon>Viridiplantae</taxon>
        <taxon>Streptophyta</taxon>
        <taxon>Embryophyta</taxon>
        <taxon>Tracheophyta</taxon>
        <taxon>Spermatophyta</taxon>
        <taxon>Magnoliopsida</taxon>
        <taxon>eudicotyledons</taxon>
        <taxon>Gunneridae</taxon>
        <taxon>Pentapetalae</taxon>
        <taxon>rosids</taxon>
        <taxon>malvids</taxon>
        <taxon>Brassicales</taxon>
        <taxon>Brassicaceae</taxon>
        <taxon>Coluteocarpeae</taxon>
        <taxon>Microthlaspi</taxon>
    </lineage>
</organism>
<protein>
    <submittedName>
        <fullName evidence="1">Uncharacterized protein</fullName>
    </submittedName>
</protein>
<gene>
    <name evidence="1" type="ORF">MERR_LOCUS27345</name>
</gene>
<keyword evidence="2" id="KW-1185">Reference proteome</keyword>
<sequence>MGREEHGRTWRMDAAQLDTQGKKEEAILKTSSTIYSTNRSSSSTRPAKLQLDRAEKSTVKPEKCCFPLDFPLTLNLILFVFNSHSSLAFILFSAASRRSASAATLIASSISALSTTLSASAAASASAAFLRRASAASERMASPRSLSGLSDDRARRLVLSSSSMATPLPFLSRESIPITQKIRKFEDWSNGILDEPKTLKPESADEKTKSEHNLTRFEQFVIP</sequence>
<name>A0A6D2JTX2_9BRAS</name>
<dbReference type="EMBL" id="CACVBM020001222">
    <property type="protein sequence ID" value="CAA7040110.1"/>
    <property type="molecule type" value="Genomic_DNA"/>
</dbReference>
<dbReference type="Proteomes" id="UP000467841">
    <property type="component" value="Unassembled WGS sequence"/>
</dbReference>
<dbReference type="AlphaFoldDB" id="A0A6D2JTX2"/>
<evidence type="ECO:0000313" key="1">
    <source>
        <dbReference type="EMBL" id="CAA7040110.1"/>
    </source>
</evidence>
<proteinExistence type="predicted"/>